<proteinExistence type="predicted"/>
<evidence type="ECO:0000256" key="1">
    <source>
        <dbReference type="SAM" id="MobiDB-lite"/>
    </source>
</evidence>
<feature type="domain" description="NAD-dependent epimerase/dehydratase" evidence="2">
    <location>
        <begin position="3"/>
        <end position="214"/>
    </location>
</feature>
<dbReference type="OrthoDB" id="9787292at2"/>
<feature type="compositionally biased region" description="Low complexity" evidence="1">
    <location>
        <begin position="110"/>
        <end position="122"/>
    </location>
</feature>
<dbReference type="PANTHER" id="PTHR48079">
    <property type="entry name" value="PROTEIN YEEZ"/>
    <property type="match status" value="1"/>
</dbReference>
<dbReference type="Proteomes" id="UP000248039">
    <property type="component" value="Unassembled WGS sequence"/>
</dbReference>
<keyword evidence="4" id="KW-1185">Reference proteome</keyword>
<reference evidence="3 4" key="1">
    <citation type="submission" date="2018-03" db="EMBL/GenBank/DDBJ databases">
        <title>Bioinformatic expansion and discovery of thiopeptide antibiotics.</title>
        <authorList>
            <person name="Schwalen C.J."/>
            <person name="Hudson G.A."/>
            <person name="Mitchell D.A."/>
        </authorList>
    </citation>
    <scope>NUCLEOTIDE SEQUENCE [LARGE SCALE GENOMIC DNA]</scope>
    <source>
        <strain evidence="3 4">ATCC 21389</strain>
    </source>
</reference>
<gene>
    <name evidence="3" type="ORF">C7C46_31180</name>
</gene>
<dbReference type="InterPro" id="IPR036291">
    <property type="entry name" value="NAD(P)-bd_dom_sf"/>
</dbReference>
<name>A0A2V4MX63_9ACTN</name>
<dbReference type="RefSeq" id="WP_110673286.1">
    <property type="nucleotide sequence ID" value="NZ_PYBW01000170.1"/>
</dbReference>
<dbReference type="AlphaFoldDB" id="A0A2V4MX63"/>
<evidence type="ECO:0000259" key="2">
    <source>
        <dbReference type="Pfam" id="PF01370"/>
    </source>
</evidence>
<accession>A0A2V4MX63</accession>
<dbReference type="SUPFAM" id="SSF51735">
    <property type="entry name" value="NAD(P)-binding Rossmann-fold domains"/>
    <property type="match status" value="1"/>
</dbReference>
<dbReference type="Pfam" id="PF01370">
    <property type="entry name" value="Epimerase"/>
    <property type="match status" value="1"/>
</dbReference>
<sequence>MRVFVTGATGHIGSAVVPELLSAGHQVVGLTRTEAGADALTALGAEPLLATLDDLDTLRAAAREADGVIHLAFRHDLLVSGDYARATAIDLEVIRALGSELAGKVFVGTSGTGASATPGTPVTEDDPKPDAAPRGAAENTLLRLADTGVRATVVRLPPIVHSTLDGHGFLPTLIAIARAAGFSGYPGDGGNRWPACHTLDAARVYRLALEQAPAGSRLAVVGDEGIPFRVLAEAIGKGLGLPVESVPAERVEQHFGFLSFLVPADLPASGARTEELLDWRPAHPDLLADMADSANGHYFRPAG</sequence>
<comment type="caution">
    <text evidence="3">The sequence shown here is derived from an EMBL/GenBank/DDBJ whole genome shotgun (WGS) entry which is preliminary data.</text>
</comment>
<dbReference type="Gene3D" id="3.40.50.720">
    <property type="entry name" value="NAD(P)-binding Rossmann-like Domain"/>
    <property type="match status" value="1"/>
</dbReference>
<dbReference type="InterPro" id="IPR001509">
    <property type="entry name" value="Epimerase_deHydtase"/>
</dbReference>
<protein>
    <submittedName>
        <fullName evidence="3">3-beta hydroxysteroid dehydrogenase</fullName>
    </submittedName>
</protein>
<dbReference type="PANTHER" id="PTHR48079:SF6">
    <property type="entry name" value="NAD(P)-BINDING DOMAIN-CONTAINING PROTEIN-RELATED"/>
    <property type="match status" value="1"/>
</dbReference>
<dbReference type="GO" id="GO:0004029">
    <property type="term" value="F:aldehyde dehydrogenase (NAD+) activity"/>
    <property type="evidence" value="ECO:0007669"/>
    <property type="project" value="TreeGrafter"/>
</dbReference>
<organism evidence="3 4">
    <name type="scientific">Streptomyces tateyamensis</name>
    <dbReference type="NCBI Taxonomy" id="565073"/>
    <lineage>
        <taxon>Bacteria</taxon>
        <taxon>Bacillati</taxon>
        <taxon>Actinomycetota</taxon>
        <taxon>Actinomycetes</taxon>
        <taxon>Kitasatosporales</taxon>
        <taxon>Streptomycetaceae</taxon>
        <taxon>Streptomyces</taxon>
    </lineage>
</organism>
<dbReference type="GO" id="GO:0005737">
    <property type="term" value="C:cytoplasm"/>
    <property type="evidence" value="ECO:0007669"/>
    <property type="project" value="TreeGrafter"/>
</dbReference>
<dbReference type="InterPro" id="IPR051783">
    <property type="entry name" value="NAD(P)-dependent_oxidoreduct"/>
</dbReference>
<evidence type="ECO:0000313" key="3">
    <source>
        <dbReference type="EMBL" id="PYC66657.1"/>
    </source>
</evidence>
<dbReference type="CDD" id="cd05262">
    <property type="entry name" value="SDR_a7"/>
    <property type="match status" value="1"/>
</dbReference>
<dbReference type="EMBL" id="PYBW01000170">
    <property type="protein sequence ID" value="PYC66657.1"/>
    <property type="molecule type" value="Genomic_DNA"/>
</dbReference>
<feature type="region of interest" description="Disordered" evidence="1">
    <location>
        <begin position="110"/>
        <end position="134"/>
    </location>
</feature>
<evidence type="ECO:0000313" key="4">
    <source>
        <dbReference type="Proteomes" id="UP000248039"/>
    </source>
</evidence>